<dbReference type="EMBL" id="CP102774">
    <property type="protein sequence ID" value="UZF89182.1"/>
    <property type="molecule type" value="Genomic_DNA"/>
</dbReference>
<protein>
    <submittedName>
        <fullName evidence="9">Molecular chaperone DnaJ</fullName>
    </submittedName>
</protein>
<dbReference type="GO" id="GO:0016020">
    <property type="term" value="C:membrane"/>
    <property type="evidence" value="ECO:0007669"/>
    <property type="project" value="UniProtKB-SubCell"/>
</dbReference>
<gene>
    <name evidence="9" type="ORF">NWE54_10525</name>
</gene>
<organism evidence="9">
    <name type="scientific">Bosea sp. NBC_00436</name>
    <dbReference type="NCBI Taxonomy" id="2969620"/>
    <lineage>
        <taxon>Bacteria</taxon>
        <taxon>Pseudomonadati</taxon>
        <taxon>Pseudomonadota</taxon>
        <taxon>Alphaproteobacteria</taxon>
        <taxon>Hyphomicrobiales</taxon>
        <taxon>Boseaceae</taxon>
        <taxon>Bosea</taxon>
    </lineage>
</organism>
<evidence type="ECO:0000256" key="1">
    <source>
        <dbReference type="ARBA" id="ARBA00004167"/>
    </source>
</evidence>
<dbReference type="PANTHER" id="PTHR12763">
    <property type="match status" value="1"/>
</dbReference>
<evidence type="ECO:0000256" key="3">
    <source>
        <dbReference type="ARBA" id="ARBA00022989"/>
    </source>
</evidence>
<evidence type="ECO:0000256" key="5">
    <source>
        <dbReference type="ARBA" id="ARBA00038105"/>
    </source>
</evidence>
<proteinExistence type="inferred from homology"/>
<evidence type="ECO:0000313" key="9">
    <source>
        <dbReference type="EMBL" id="UZF89182.1"/>
    </source>
</evidence>
<keyword evidence="4 7" id="KW-0472">Membrane</keyword>
<dbReference type="InterPro" id="IPR036869">
    <property type="entry name" value="J_dom_sf"/>
</dbReference>
<dbReference type="PANTHER" id="PTHR12763:SF28">
    <property type="entry name" value="GEO10507P1-RELATED"/>
    <property type="match status" value="1"/>
</dbReference>
<dbReference type="InterPro" id="IPR001623">
    <property type="entry name" value="DnaJ_domain"/>
</dbReference>
<comment type="subcellular location">
    <subcellularLocation>
        <location evidence="1">Membrane</location>
        <topology evidence="1">Single-pass membrane protein</topology>
    </subcellularLocation>
</comment>
<evidence type="ECO:0000256" key="7">
    <source>
        <dbReference type="SAM" id="Phobius"/>
    </source>
</evidence>
<evidence type="ECO:0000259" key="8">
    <source>
        <dbReference type="PROSITE" id="PS50076"/>
    </source>
</evidence>
<dbReference type="SMART" id="SM00271">
    <property type="entry name" value="DnaJ"/>
    <property type="match status" value="1"/>
</dbReference>
<name>A0A9E7ZZB9_9HYPH</name>
<dbReference type="PROSITE" id="PS50076">
    <property type="entry name" value="DNAJ_2"/>
    <property type="match status" value="1"/>
</dbReference>
<keyword evidence="2 7" id="KW-0812">Transmembrane</keyword>
<dbReference type="Pfam" id="PF00226">
    <property type="entry name" value="DnaJ"/>
    <property type="match status" value="1"/>
</dbReference>
<feature type="domain" description="J" evidence="8">
    <location>
        <begin position="187"/>
        <end position="239"/>
    </location>
</feature>
<dbReference type="CDD" id="cd06257">
    <property type="entry name" value="DnaJ"/>
    <property type="match status" value="1"/>
</dbReference>
<feature type="transmembrane region" description="Helical" evidence="7">
    <location>
        <begin position="56"/>
        <end position="77"/>
    </location>
</feature>
<evidence type="ECO:0000256" key="4">
    <source>
        <dbReference type="ARBA" id="ARBA00023136"/>
    </source>
</evidence>
<evidence type="ECO:0000256" key="6">
    <source>
        <dbReference type="SAM" id="MobiDB-lite"/>
    </source>
</evidence>
<feature type="region of interest" description="Disordered" evidence="6">
    <location>
        <begin position="161"/>
        <end position="182"/>
    </location>
</feature>
<comment type="similarity">
    <text evidence="5">Belongs to the TIM14 family.</text>
</comment>
<dbReference type="SUPFAM" id="SSF46565">
    <property type="entry name" value="Chaperone J-domain"/>
    <property type="match status" value="1"/>
</dbReference>
<feature type="transmembrane region" description="Helical" evidence="7">
    <location>
        <begin position="31"/>
        <end position="49"/>
    </location>
</feature>
<evidence type="ECO:0000256" key="2">
    <source>
        <dbReference type="ARBA" id="ARBA00022692"/>
    </source>
</evidence>
<dbReference type="AlphaFoldDB" id="A0A9E7ZZB9"/>
<keyword evidence="3 7" id="KW-1133">Transmembrane helix</keyword>
<sequence length="239" mass="25144">MSLLYGVAVLILVWWLAKLFAGANPKVLARLAKTVGGVGSLGVAGLLMLRGRMDMAVFLGGLGAWLLGWSATGPGGIRFPWADRSSPTPGATSKVKSVLLEMELDHDSGAMAGRVTAGPYAGRALDSLSMSDLAALMRDCLTRDPDGARLLEAYLDRRSPGWREDAQRDGNAGQRGAPGAGAMTQQEAYDILGLQPGAGEDAVREAHRALMKRIHPDAGGTSGLAARVNQAKDVLLKQR</sequence>
<dbReference type="Gene3D" id="1.10.287.110">
    <property type="entry name" value="DnaJ domain"/>
    <property type="match status" value="1"/>
</dbReference>
<accession>A0A9E7ZZB9</accession>
<reference evidence="9" key="1">
    <citation type="submission" date="2022-08" db="EMBL/GenBank/DDBJ databases">
        <title>Complete Genome Sequences of 2 Bosea sp. soil isolates.</title>
        <authorList>
            <person name="Alvarez Arevalo M."/>
            <person name="Sterndorff E.B."/>
            <person name="Faurdal D."/>
            <person name="Joergensen T.S."/>
            <person name="Weber T."/>
        </authorList>
    </citation>
    <scope>NUCLEOTIDE SEQUENCE</scope>
    <source>
        <strain evidence="9">NBC_00436</strain>
    </source>
</reference>